<keyword evidence="1" id="KW-1133">Transmembrane helix</keyword>
<feature type="transmembrane region" description="Helical" evidence="1">
    <location>
        <begin position="190"/>
        <end position="209"/>
    </location>
</feature>
<reference evidence="2 3" key="1">
    <citation type="submission" date="2012-01" db="EMBL/GenBank/DDBJ databases">
        <title>Improved High-Quality Draft sequence of Metallosphaera yellowstonensis MK1.</title>
        <authorList>
            <consortium name="US DOE Joint Genome Institute"/>
            <person name="Lucas S."/>
            <person name="Han J."/>
            <person name="Cheng J.-F."/>
            <person name="Goodwin L."/>
            <person name="Pitluck S."/>
            <person name="Peters L."/>
            <person name="Teshima H."/>
            <person name="Detter J.C."/>
            <person name="Han C."/>
            <person name="Tapia R."/>
            <person name="Land M."/>
            <person name="Hauser L."/>
            <person name="Kyrpides N."/>
            <person name="Kozubal M."/>
            <person name="Macur R.E."/>
            <person name="Jay Z."/>
            <person name="Inskeep W."/>
            <person name="Woyke T."/>
        </authorList>
    </citation>
    <scope>NUCLEOTIDE SEQUENCE [LARGE SCALE GENOMIC DNA]</scope>
    <source>
        <strain evidence="2 3">MK1</strain>
    </source>
</reference>
<keyword evidence="1" id="KW-0472">Membrane</keyword>
<dbReference type="RefSeq" id="WP_009074863.1">
    <property type="nucleotide sequence ID" value="NZ_JH597770.1"/>
</dbReference>
<dbReference type="eggNOG" id="arCOG04151">
    <property type="taxonomic scope" value="Archaea"/>
</dbReference>
<feature type="transmembrane region" description="Helical" evidence="1">
    <location>
        <begin position="256"/>
        <end position="277"/>
    </location>
</feature>
<dbReference type="Proteomes" id="UP000003980">
    <property type="component" value="Unassembled WGS sequence"/>
</dbReference>
<proteinExistence type="predicted"/>
<feature type="transmembrane region" description="Helical" evidence="1">
    <location>
        <begin position="327"/>
        <end position="347"/>
    </location>
</feature>
<dbReference type="Pfam" id="PF04123">
    <property type="entry name" value="DUF373"/>
    <property type="match status" value="1"/>
</dbReference>
<dbReference type="PANTHER" id="PTHR38815:SF1">
    <property type="entry name" value="DUF373 FAMILY PROTEIN"/>
    <property type="match status" value="1"/>
</dbReference>
<sequence length="355" mass="39545">MGLPGEKMKTTVIYIDIDNDLERAGIKSPVIGEKEAREAIEKASRFLALDSDLNSMITAFNIFLDMKEKGEDVEIVFVAGSQKGGLEAQMNLSKEIEYVMKTVRPDQAILVYDSPEDAKAIPIIESRVKIVGIERVIVEQHRGVEETYILLAKYLKRLVTEPRYSRLFLGVPGIILFLSSVLSIMGLTSYLLPVILLVLGIAMLVRGFGIDESIERWWENSTIMVIVAILSTISLILAIINGYLTGIQYKELSISSASSVTLAVLPYLTFSLVILYAGKLISRAMDRDVKVWHDVLKIAASVLAYLVLSQLLKNLENGIYAIQIQSFYLLLLSSFLLIATYFALSILEKSRLTRG</sequence>
<dbReference type="InterPro" id="IPR007254">
    <property type="entry name" value="DUF373"/>
</dbReference>
<feature type="transmembrane region" description="Helical" evidence="1">
    <location>
        <begin position="289"/>
        <end position="307"/>
    </location>
</feature>
<dbReference type="PANTHER" id="PTHR38815">
    <property type="entry name" value="HYPOTHETICAL MEMBRANE PROTEIN, CONSERVED, DUF373 FAMILY"/>
    <property type="match status" value="1"/>
</dbReference>
<gene>
    <name evidence="2" type="ORF">MetMK1DRAFT_00028800</name>
</gene>
<name>H2C8H0_9CREN</name>
<keyword evidence="1" id="KW-0812">Transmembrane</keyword>
<evidence type="ECO:0000313" key="2">
    <source>
        <dbReference type="EMBL" id="EHP68446.1"/>
    </source>
</evidence>
<evidence type="ECO:0000313" key="3">
    <source>
        <dbReference type="Proteomes" id="UP000003980"/>
    </source>
</evidence>
<dbReference type="HOGENOM" id="CLU_048986_0_0_2"/>
<organism evidence="2 3">
    <name type="scientific">Metallosphaera yellowstonensis MK1</name>
    <dbReference type="NCBI Taxonomy" id="671065"/>
    <lineage>
        <taxon>Archaea</taxon>
        <taxon>Thermoproteota</taxon>
        <taxon>Thermoprotei</taxon>
        <taxon>Sulfolobales</taxon>
        <taxon>Sulfolobaceae</taxon>
        <taxon>Metallosphaera</taxon>
    </lineage>
</organism>
<evidence type="ECO:0000256" key="1">
    <source>
        <dbReference type="SAM" id="Phobius"/>
    </source>
</evidence>
<protein>
    <submittedName>
        <fullName evidence="2">Putative membrane protein</fullName>
    </submittedName>
</protein>
<feature type="transmembrane region" description="Helical" evidence="1">
    <location>
        <begin position="221"/>
        <end position="244"/>
    </location>
</feature>
<feature type="transmembrane region" description="Helical" evidence="1">
    <location>
        <begin position="164"/>
        <end position="184"/>
    </location>
</feature>
<accession>H2C8H0</accession>
<dbReference type="AlphaFoldDB" id="H2C8H0"/>
<dbReference type="EMBL" id="JH597770">
    <property type="protein sequence ID" value="EHP68446.1"/>
    <property type="molecule type" value="Genomic_DNA"/>
</dbReference>
<keyword evidence="3" id="KW-1185">Reference proteome</keyword>
<dbReference type="STRING" id="671065.MetMK1DRAFT_00028800"/>